<proteinExistence type="predicted"/>
<organism evidence="1">
    <name type="scientific">Rhizophora mucronata</name>
    <name type="common">Asiatic mangrove</name>
    <dbReference type="NCBI Taxonomy" id="61149"/>
    <lineage>
        <taxon>Eukaryota</taxon>
        <taxon>Viridiplantae</taxon>
        <taxon>Streptophyta</taxon>
        <taxon>Embryophyta</taxon>
        <taxon>Tracheophyta</taxon>
        <taxon>Spermatophyta</taxon>
        <taxon>Magnoliopsida</taxon>
        <taxon>eudicotyledons</taxon>
        <taxon>Gunneridae</taxon>
        <taxon>Pentapetalae</taxon>
        <taxon>rosids</taxon>
        <taxon>fabids</taxon>
        <taxon>Malpighiales</taxon>
        <taxon>Rhizophoraceae</taxon>
        <taxon>Rhizophora</taxon>
    </lineage>
</organism>
<dbReference type="EMBL" id="GGEC01074105">
    <property type="protein sequence ID" value="MBX54589.1"/>
    <property type="molecule type" value="Transcribed_RNA"/>
</dbReference>
<evidence type="ECO:0000313" key="1">
    <source>
        <dbReference type="EMBL" id="MBX54589.1"/>
    </source>
</evidence>
<dbReference type="AlphaFoldDB" id="A0A2P2PIV7"/>
<sequence>MRKNFELWMLADAPHNVVHKQLPQEKDLPCVHFLLLLHDLSSHCWFHLLHMAISILYTIFNSSMQFVIQQVIISS</sequence>
<name>A0A2P2PIV7_RHIMU</name>
<protein>
    <submittedName>
        <fullName evidence="1">Uncharacterized protein</fullName>
    </submittedName>
</protein>
<reference evidence="1" key="1">
    <citation type="submission" date="2018-02" db="EMBL/GenBank/DDBJ databases">
        <title>Rhizophora mucronata_Transcriptome.</title>
        <authorList>
            <person name="Meera S.P."/>
            <person name="Sreeshan A."/>
            <person name="Augustine A."/>
        </authorList>
    </citation>
    <scope>NUCLEOTIDE SEQUENCE</scope>
    <source>
        <tissue evidence="1">Leaf</tissue>
    </source>
</reference>
<accession>A0A2P2PIV7</accession>